<organism evidence="6 9">
    <name type="scientific">Paraburkholderia rhynchosiae</name>
    <dbReference type="NCBI Taxonomy" id="487049"/>
    <lineage>
        <taxon>Bacteria</taxon>
        <taxon>Pseudomonadati</taxon>
        <taxon>Pseudomonadota</taxon>
        <taxon>Betaproteobacteria</taxon>
        <taxon>Burkholderiales</taxon>
        <taxon>Burkholderiaceae</taxon>
        <taxon>Paraburkholderia</taxon>
    </lineage>
</organism>
<evidence type="ECO:0000256" key="1">
    <source>
        <dbReference type="ARBA" id="ARBA00001933"/>
    </source>
</evidence>
<dbReference type="InterPro" id="IPR009006">
    <property type="entry name" value="Ala_racemase/Decarboxylase_C"/>
</dbReference>
<dbReference type="PANTHER" id="PTHR30511">
    <property type="entry name" value="ALANINE RACEMASE"/>
    <property type="match status" value="1"/>
</dbReference>
<keyword evidence="3 6" id="KW-0413">Isomerase</keyword>
<dbReference type="OrthoDB" id="2081341at2"/>
<dbReference type="Proteomes" id="UP000494205">
    <property type="component" value="Unassembled WGS sequence"/>
</dbReference>
<dbReference type="Gene3D" id="2.40.37.10">
    <property type="entry name" value="Lyase, Ornithine Decarboxylase, Chain A, domain 1"/>
    <property type="match status" value="1"/>
</dbReference>
<dbReference type="GO" id="GO:0008784">
    <property type="term" value="F:alanine racemase activity"/>
    <property type="evidence" value="ECO:0007669"/>
    <property type="project" value="UniProtKB-EC"/>
</dbReference>
<dbReference type="EMBL" id="PNXY01000067">
    <property type="protein sequence ID" value="PMS18271.1"/>
    <property type="molecule type" value="Genomic_DNA"/>
</dbReference>
<evidence type="ECO:0000313" key="7">
    <source>
        <dbReference type="EMBL" id="PMS18271.1"/>
    </source>
</evidence>
<evidence type="ECO:0000313" key="8">
    <source>
        <dbReference type="Proteomes" id="UP000235659"/>
    </source>
</evidence>
<dbReference type="GO" id="GO:0030170">
    <property type="term" value="F:pyridoxal phosphate binding"/>
    <property type="evidence" value="ECO:0007669"/>
    <property type="project" value="TreeGrafter"/>
</dbReference>
<dbReference type="InterPro" id="IPR000821">
    <property type="entry name" value="Ala_racemase"/>
</dbReference>
<dbReference type="GO" id="GO:0005829">
    <property type="term" value="C:cytosol"/>
    <property type="evidence" value="ECO:0007669"/>
    <property type="project" value="TreeGrafter"/>
</dbReference>
<evidence type="ECO:0000259" key="5">
    <source>
        <dbReference type="SMART" id="SM01005"/>
    </source>
</evidence>
<dbReference type="InterPro" id="IPR001608">
    <property type="entry name" value="Ala_racemase_N"/>
</dbReference>
<sequence length="384" mass="42120">MKNEQNPSVAPAVYARPNRFEINLDAVAACTRQIRLRLGVDVQFFATLKSNGYGYGVLPVAHTVLRSGADALSLASLEDAIALRQSGIRVPILVYAGVLPSQEVVNAFQEYDLIPTVHNQVVLNEFLRFATKPLEVAVKVDLGSERIGVPFSAAEKFIRNVHSNPMFKVVVVNSHPNVRGGTHSREFLIRQYREMTSLRQSLADLSPQIKWFPMASSKVLRMMGASMRSNAADPGAALFDPLEPAEDSPHPFHALKSRIIEIRTVEEVPFPDEVVFDIRKGMRVGVLPVGYSDNIHRVNAGCVLVAGRRVPILKPASLEYVRIDLSDVPEALVGDEVVIVGQQGSERISPQEVMRVQGAARVVDLALDVGQFIPRVYLSSAGQA</sequence>
<dbReference type="EMBL" id="CADIJZ010000065">
    <property type="protein sequence ID" value="CAB3744093.1"/>
    <property type="molecule type" value="Genomic_DNA"/>
</dbReference>
<keyword evidence="2 4" id="KW-0663">Pyridoxal phosphate</keyword>
<dbReference type="InterPro" id="IPR011079">
    <property type="entry name" value="Ala_racemase_C"/>
</dbReference>
<dbReference type="EC" id="5.1.1.1" evidence="6"/>
<gene>
    <name evidence="6" type="primary">alr1</name>
    <name evidence="7" type="ORF">C0Z16_36110</name>
    <name evidence="6" type="ORF">LMG27174_07105</name>
</gene>
<dbReference type="RefSeq" id="WP_102636732.1">
    <property type="nucleotide sequence ID" value="NZ_CADIJZ010000065.1"/>
</dbReference>
<accession>A0A2N7VM67</accession>
<protein>
    <submittedName>
        <fullName evidence="6">Alanine racemase 1</fullName>
        <ecNumber evidence="6">5.1.1.1</ecNumber>
    </submittedName>
</protein>
<dbReference type="AlphaFoldDB" id="A0A2N7VM67"/>
<dbReference type="InterPro" id="IPR029066">
    <property type="entry name" value="PLP-binding_barrel"/>
</dbReference>
<dbReference type="GO" id="GO:0006522">
    <property type="term" value="P:alanine metabolic process"/>
    <property type="evidence" value="ECO:0007669"/>
    <property type="project" value="InterPro"/>
</dbReference>
<feature type="domain" description="Alanine racemase C-terminal" evidence="5">
    <location>
        <begin position="252"/>
        <end position="378"/>
    </location>
</feature>
<dbReference type="SMART" id="SM01005">
    <property type="entry name" value="Ala_racemase_C"/>
    <property type="match status" value="1"/>
</dbReference>
<evidence type="ECO:0000313" key="9">
    <source>
        <dbReference type="Proteomes" id="UP000494205"/>
    </source>
</evidence>
<comment type="cofactor">
    <cofactor evidence="1 4">
        <name>pyridoxal 5'-phosphate</name>
        <dbReference type="ChEBI" id="CHEBI:597326"/>
    </cofactor>
</comment>
<evidence type="ECO:0000313" key="6">
    <source>
        <dbReference type="EMBL" id="CAB3744093.1"/>
    </source>
</evidence>
<reference evidence="7 8" key="1">
    <citation type="submission" date="2018-01" db="EMBL/GenBank/DDBJ databases">
        <title>Whole genome analyses suggest that Burkholderia sensu lato contains two further novel genera in the rhizoxinica-symbiotica group Mycetohabitans gen. nov., and Trinickia gen. nov.: implications for the evolution of diazotrophy and nodulation in the Burkholderiaceae.</title>
        <authorList>
            <person name="Estrada-de los Santos P."/>
            <person name="Palmer M."/>
            <person name="Chavez-Ramirez B."/>
            <person name="Beukes C."/>
            <person name="Steenkamp E.T."/>
            <person name="Hirsch A.M."/>
            <person name="Manyaka P."/>
            <person name="Maluk M."/>
            <person name="Lafos M."/>
            <person name="Crook M."/>
            <person name="Gross E."/>
            <person name="Simon M.F."/>
            <person name="Bueno dos Reis Junior F."/>
            <person name="Poole P.S."/>
            <person name="Venter S.N."/>
            <person name="James E.K."/>
        </authorList>
    </citation>
    <scope>NUCLEOTIDE SEQUENCE [LARGE SCALE GENOMIC DNA]</scope>
    <source>
        <strain evidence="7 8">WSM 3937</strain>
    </source>
</reference>
<reference evidence="6 9" key="2">
    <citation type="submission" date="2020-04" db="EMBL/GenBank/DDBJ databases">
        <authorList>
            <person name="De Canck E."/>
        </authorList>
    </citation>
    <scope>NUCLEOTIDE SEQUENCE [LARGE SCALE GENOMIC DNA]</scope>
    <source>
        <strain evidence="6 9">LMG 27174</strain>
    </source>
</reference>
<evidence type="ECO:0000256" key="3">
    <source>
        <dbReference type="ARBA" id="ARBA00023235"/>
    </source>
</evidence>
<proteinExistence type="predicted"/>
<keyword evidence="8" id="KW-1185">Reference proteome</keyword>
<dbReference type="SUPFAM" id="SSF50621">
    <property type="entry name" value="Alanine racemase C-terminal domain-like"/>
    <property type="match status" value="1"/>
</dbReference>
<dbReference type="Gene3D" id="3.20.20.10">
    <property type="entry name" value="Alanine racemase"/>
    <property type="match status" value="1"/>
</dbReference>
<dbReference type="PRINTS" id="PR00992">
    <property type="entry name" value="ALARACEMASE"/>
</dbReference>
<dbReference type="Pfam" id="PF01168">
    <property type="entry name" value="Ala_racemase_N"/>
    <property type="match status" value="1"/>
</dbReference>
<evidence type="ECO:0000256" key="2">
    <source>
        <dbReference type="ARBA" id="ARBA00022898"/>
    </source>
</evidence>
<dbReference type="Proteomes" id="UP000235659">
    <property type="component" value="Unassembled WGS sequence"/>
</dbReference>
<dbReference type="PANTHER" id="PTHR30511:SF0">
    <property type="entry name" value="ALANINE RACEMASE, CATABOLIC-RELATED"/>
    <property type="match status" value="1"/>
</dbReference>
<feature type="modified residue" description="N6-(pyridoxal phosphate)lysine" evidence="4">
    <location>
        <position position="49"/>
    </location>
</feature>
<dbReference type="SUPFAM" id="SSF51419">
    <property type="entry name" value="PLP-binding barrel"/>
    <property type="match status" value="1"/>
</dbReference>
<dbReference type="Pfam" id="PF00842">
    <property type="entry name" value="Ala_racemase_C"/>
    <property type="match status" value="1"/>
</dbReference>
<name>A0A2N7VM67_9BURK</name>
<evidence type="ECO:0000256" key="4">
    <source>
        <dbReference type="PIRSR" id="PIRSR600821-50"/>
    </source>
</evidence>